<feature type="chain" id="PRO_5041644503" evidence="2">
    <location>
        <begin position="30"/>
        <end position="141"/>
    </location>
</feature>
<keyword evidence="1" id="KW-0472">Membrane</keyword>
<proteinExistence type="predicted"/>
<sequence length="141" mass="16179">MSKKNQYCCVLTWFCILFISMFAAGITLACIPNEVSYPIYTEWNNQLQHSMSYNYIYQNVGVGVTLSLVGFFGFIITCCFSCVLKKQNSSETQPLIQTPQFVHPQVNYPQMNHQPQMNYQPPQMNVVPVQFQTAAPIQNMM</sequence>
<keyword evidence="1" id="KW-0812">Transmembrane</keyword>
<evidence type="ECO:0000256" key="2">
    <source>
        <dbReference type="SAM" id="SignalP"/>
    </source>
</evidence>
<accession>A0AA86UNF3</accession>
<keyword evidence="5" id="KW-1185">Reference proteome</keyword>
<name>A0AA86UNF3_9EUKA</name>
<evidence type="ECO:0000256" key="1">
    <source>
        <dbReference type="SAM" id="Phobius"/>
    </source>
</evidence>
<protein>
    <submittedName>
        <fullName evidence="4">Hypothetical_protein</fullName>
    </submittedName>
</protein>
<keyword evidence="2" id="KW-0732">Signal</keyword>
<dbReference type="EMBL" id="CATOUU010000985">
    <property type="protein sequence ID" value="CAI9965275.1"/>
    <property type="molecule type" value="Genomic_DNA"/>
</dbReference>
<dbReference type="PROSITE" id="PS51257">
    <property type="entry name" value="PROKAR_LIPOPROTEIN"/>
    <property type="match status" value="1"/>
</dbReference>
<feature type="signal peptide" evidence="2">
    <location>
        <begin position="1"/>
        <end position="29"/>
    </location>
</feature>
<keyword evidence="1" id="KW-1133">Transmembrane helix</keyword>
<dbReference type="AlphaFoldDB" id="A0AA86UNF3"/>
<reference evidence="3" key="1">
    <citation type="submission" date="2023-06" db="EMBL/GenBank/DDBJ databases">
        <authorList>
            <person name="Kurt Z."/>
        </authorList>
    </citation>
    <scope>NUCLEOTIDE SEQUENCE</scope>
</reference>
<dbReference type="EMBL" id="CAXDID020000027">
    <property type="protein sequence ID" value="CAL5991668.1"/>
    <property type="molecule type" value="Genomic_DNA"/>
</dbReference>
<evidence type="ECO:0000313" key="4">
    <source>
        <dbReference type="EMBL" id="CAL5991668.1"/>
    </source>
</evidence>
<evidence type="ECO:0000313" key="3">
    <source>
        <dbReference type="EMBL" id="CAI9965275.1"/>
    </source>
</evidence>
<reference evidence="4 5" key="2">
    <citation type="submission" date="2024-07" db="EMBL/GenBank/DDBJ databases">
        <authorList>
            <person name="Akdeniz Z."/>
        </authorList>
    </citation>
    <scope>NUCLEOTIDE SEQUENCE [LARGE SCALE GENOMIC DNA]</scope>
</reference>
<dbReference type="Proteomes" id="UP001642409">
    <property type="component" value="Unassembled WGS sequence"/>
</dbReference>
<gene>
    <name evidence="4" type="ORF">HINF_LOCUS12212</name>
    <name evidence="3" type="ORF">HINF_LOCUS52920</name>
</gene>
<comment type="caution">
    <text evidence="3">The sequence shown here is derived from an EMBL/GenBank/DDBJ whole genome shotgun (WGS) entry which is preliminary data.</text>
</comment>
<feature type="transmembrane region" description="Helical" evidence="1">
    <location>
        <begin position="60"/>
        <end position="84"/>
    </location>
</feature>
<evidence type="ECO:0000313" key="5">
    <source>
        <dbReference type="Proteomes" id="UP001642409"/>
    </source>
</evidence>
<organism evidence="3">
    <name type="scientific">Hexamita inflata</name>
    <dbReference type="NCBI Taxonomy" id="28002"/>
    <lineage>
        <taxon>Eukaryota</taxon>
        <taxon>Metamonada</taxon>
        <taxon>Diplomonadida</taxon>
        <taxon>Hexamitidae</taxon>
        <taxon>Hexamitinae</taxon>
        <taxon>Hexamita</taxon>
    </lineage>
</organism>